<keyword evidence="1" id="KW-0479">Metal-binding</keyword>
<sequence length="203" mass="23319">MTKLIDCAFFLTSSCLMGYQCRYRHSEEAKSTQIVCPLFKERKCFAVSCKFRHPKNNQKDIPCMYESKPVNPYIIDPTLSVQSEVGEKNTQNIAADSQEKIQLHRLLTAPDLYSTAYNAAARRTPQDFKYKKVAMGKRFSNVKKENEVMGKRKFSYETEDESKKFKADTGIANKENKVCCVKDLRPFNDPSKIPHRIPAILDS</sequence>
<dbReference type="PANTHER" id="PTHR15725">
    <property type="entry name" value="ZN-FINGER, C-X8-C-X5-C-X3-H TYPE-CONTAINING"/>
    <property type="match status" value="1"/>
</dbReference>
<organism evidence="3 4">
    <name type="scientific">Trichonephila clavata</name>
    <name type="common">Joro spider</name>
    <name type="synonym">Nephila clavata</name>
    <dbReference type="NCBI Taxonomy" id="2740835"/>
    <lineage>
        <taxon>Eukaryota</taxon>
        <taxon>Metazoa</taxon>
        <taxon>Ecdysozoa</taxon>
        <taxon>Arthropoda</taxon>
        <taxon>Chelicerata</taxon>
        <taxon>Arachnida</taxon>
        <taxon>Araneae</taxon>
        <taxon>Araneomorphae</taxon>
        <taxon>Entelegynae</taxon>
        <taxon>Araneoidea</taxon>
        <taxon>Nephilidae</taxon>
        <taxon>Trichonephila</taxon>
    </lineage>
</organism>
<feature type="zinc finger region" description="C3H1-type" evidence="1">
    <location>
        <begin position="30"/>
        <end position="56"/>
    </location>
</feature>
<accession>A0A8X6EZB3</accession>
<dbReference type="GO" id="GO:0016973">
    <property type="term" value="P:poly(A)+ mRNA export from nucleus"/>
    <property type="evidence" value="ECO:0007669"/>
    <property type="project" value="TreeGrafter"/>
</dbReference>
<dbReference type="OrthoDB" id="5395350at2759"/>
<reference evidence="3" key="1">
    <citation type="submission" date="2020-07" db="EMBL/GenBank/DDBJ databases">
        <title>Multicomponent nature underlies the extraordinary mechanical properties of spider dragline silk.</title>
        <authorList>
            <person name="Kono N."/>
            <person name="Nakamura H."/>
            <person name="Mori M."/>
            <person name="Yoshida Y."/>
            <person name="Ohtoshi R."/>
            <person name="Malay A.D."/>
            <person name="Moran D.A.P."/>
            <person name="Tomita M."/>
            <person name="Numata K."/>
            <person name="Arakawa K."/>
        </authorList>
    </citation>
    <scope>NUCLEOTIDE SEQUENCE</scope>
</reference>
<protein>
    <recommendedName>
        <fullName evidence="2">C3H1-type domain-containing protein</fullName>
    </recommendedName>
</protein>
<keyword evidence="4" id="KW-1185">Reference proteome</keyword>
<name>A0A8X6EZB3_TRICU</name>
<comment type="caution">
    <text evidence="3">The sequence shown here is derived from an EMBL/GenBank/DDBJ whole genome shotgun (WGS) entry which is preliminary data.</text>
</comment>
<proteinExistence type="predicted"/>
<keyword evidence="1" id="KW-0862">Zinc</keyword>
<evidence type="ECO:0000256" key="1">
    <source>
        <dbReference type="PROSITE-ProRule" id="PRU00723"/>
    </source>
</evidence>
<dbReference type="Pfam" id="PF15663">
    <property type="entry name" value="zf-CCCH_3"/>
    <property type="match status" value="1"/>
</dbReference>
<dbReference type="PROSITE" id="PS50103">
    <property type="entry name" value="ZF_C3H1"/>
    <property type="match status" value="2"/>
</dbReference>
<feature type="zinc finger region" description="C3H1-type" evidence="1">
    <location>
        <begin position="1"/>
        <end position="28"/>
    </location>
</feature>
<feature type="domain" description="C3H1-type" evidence="2">
    <location>
        <begin position="1"/>
        <end position="28"/>
    </location>
</feature>
<dbReference type="Proteomes" id="UP000887116">
    <property type="component" value="Unassembled WGS sequence"/>
</dbReference>
<dbReference type="SMART" id="SM00356">
    <property type="entry name" value="ZnF_C3H1"/>
    <property type="match status" value="2"/>
</dbReference>
<dbReference type="AlphaFoldDB" id="A0A8X6EZB3"/>
<dbReference type="InterPro" id="IPR000571">
    <property type="entry name" value="Znf_CCCH"/>
</dbReference>
<evidence type="ECO:0000313" key="4">
    <source>
        <dbReference type="Proteomes" id="UP000887116"/>
    </source>
</evidence>
<evidence type="ECO:0000259" key="2">
    <source>
        <dbReference type="PROSITE" id="PS50103"/>
    </source>
</evidence>
<feature type="domain" description="C3H1-type" evidence="2">
    <location>
        <begin position="30"/>
        <end position="56"/>
    </location>
</feature>
<dbReference type="EMBL" id="BMAO01000204">
    <property type="protein sequence ID" value="GFQ65156.1"/>
    <property type="molecule type" value="Genomic_DNA"/>
</dbReference>
<keyword evidence="1" id="KW-0863">Zinc-finger</keyword>
<dbReference type="GO" id="GO:0008270">
    <property type="term" value="F:zinc ion binding"/>
    <property type="evidence" value="ECO:0007669"/>
    <property type="project" value="UniProtKB-KW"/>
</dbReference>
<evidence type="ECO:0000313" key="3">
    <source>
        <dbReference type="EMBL" id="GFQ65156.1"/>
    </source>
</evidence>
<dbReference type="Gene3D" id="4.10.1000.10">
    <property type="entry name" value="Zinc finger, CCCH-type"/>
    <property type="match status" value="1"/>
</dbReference>
<dbReference type="InterPro" id="IPR041686">
    <property type="entry name" value="Znf-CCCH_3"/>
</dbReference>
<dbReference type="PANTHER" id="PTHR15725:SF1">
    <property type="entry name" value="RIKEN CDNA 1700017N19 GENE"/>
    <property type="match status" value="1"/>
</dbReference>
<gene>
    <name evidence="3" type="ORF">TNCT_364641</name>
</gene>